<accession>A0A8H5H373</accession>
<protein>
    <recommendedName>
        <fullName evidence="3">S-adenosyl-L-methionine-dependent methyltransferase</fullName>
    </recommendedName>
</protein>
<keyword evidence="2" id="KW-1185">Reference proteome</keyword>
<gene>
    <name evidence="1" type="ORF">D9615_008217</name>
</gene>
<dbReference type="EMBL" id="JAACJP010000031">
    <property type="protein sequence ID" value="KAF5375948.1"/>
    <property type="molecule type" value="Genomic_DNA"/>
</dbReference>
<organism evidence="1 2">
    <name type="scientific">Tricholomella constricta</name>
    <dbReference type="NCBI Taxonomy" id="117010"/>
    <lineage>
        <taxon>Eukaryota</taxon>
        <taxon>Fungi</taxon>
        <taxon>Dikarya</taxon>
        <taxon>Basidiomycota</taxon>
        <taxon>Agaricomycotina</taxon>
        <taxon>Agaricomycetes</taxon>
        <taxon>Agaricomycetidae</taxon>
        <taxon>Agaricales</taxon>
        <taxon>Tricholomatineae</taxon>
        <taxon>Lyophyllaceae</taxon>
        <taxon>Tricholomella</taxon>
    </lineage>
</organism>
<dbReference type="InterPro" id="IPR052356">
    <property type="entry name" value="Thiol_S-MT"/>
</dbReference>
<dbReference type="Gene3D" id="3.40.50.150">
    <property type="entry name" value="Vaccinia Virus protein VP39"/>
    <property type="match status" value="1"/>
</dbReference>
<dbReference type="PANTHER" id="PTHR45036:SF1">
    <property type="entry name" value="METHYLTRANSFERASE LIKE 7A"/>
    <property type="match status" value="1"/>
</dbReference>
<dbReference type="SUPFAM" id="SSF53335">
    <property type="entry name" value="S-adenosyl-L-methionine-dependent methyltransferases"/>
    <property type="match status" value="1"/>
</dbReference>
<dbReference type="OrthoDB" id="540004at2759"/>
<evidence type="ECO:0008006" key="3">
    <source>
        <dbReference type="Google" id="ProtNLM"/>
    </source>
</evidence>
<reference evidence="1 2" key="1">
    <citation type="journal article" date="2020" name="ISME J.">
        <title>Uncovering the hidden diversity of litter-decomposition mechanisms in mushroom-forming fungi.</title>
        <authorList>
            <person name="Floudas D."/>
            <person name="Bentzer J."/>
            <person name="Ahren D."/>
            <person name="Johansson T."/>
            <person name="Persson P."/>
            <person name="Tunlid A."/>
        </authorList>
    </citation>
    <scope>NUCLEOTIDE SEQUENCE [LARGE SCALE GENOMIC DNA]</scope>
    <source>
        <strain evidence="1 2">CBS 661.87</strain>
    </source>
</reference>
<name>A0A8H5H373_9AGAR</name>
<dbReference type="Pfam" id="PF13489">
    <property type="entry name" value="Methyltransf_23"/>
    <property type="match status" value="1"/>
</dbReference>
<dbReference type="AlphaFoldDB" id="A0A8H5H373"/>
<dbReference type="InterPro" id="IPR029063">
    <property type="entry name" value="SAM-dependent_MTases_sf"/>
</dbReference>
<dbReference type="PANTHER" id="PTHR45036">
    <property type="entry name" value="METHYLTRANSFERASE LIKE 7B"/>
    <property type="match status" value="1"/>
</dbReference>
<proteinExistence type="predicted"/>
<evidence type="ECO:0000313" key="2">
    <source>
        <dbReference type="Proteomes" id="UP000565441"/>
    </source>
</evidence>
<dbReference type="Proteomes" id="UP000565441">
    <property type="component" value="Unassembled WGS sequence"/>
</dbReference>
<sequence length="269" mass="29893">MKLSAAFSILLDLRFAVHEAFLPTILVIIRSPSLLLEPSAISRLFMAKLWVTFGDGVDENSRPVKEHLITPNAYGVVLDIGAGHGHCVSYLDKTRVTRYVALEPNALMHQHIRAVANEAGFNESDGTLLLLTCGAEDAASIVSSIAGDTNQQPVDTLISILTLCTVPTPERTLASIVGNVLKPGGQLLFYEHVLSPKTDVAWWQRFWTPVWSLAFDGCKLDRPTHLWIEELTDDQSESFWSEQATWGKDGEPEDNLFWHRVGRMVKRAS</sequence>
<dbReference type="CDD" id="cd02440">
    <property type="entry name" value="AdoMet_MTases"/>
    <property type="match status" value="1"/>
</dbReference>
<comment type="caution">
    <text evidence="1">The sequence shown here is derived from an EMBL/GenBank/DDBJ whole genome shotgun (WGS) entry which is preliminary data.</text>
</comment>
<evidence type="ECO:0000313" key="1">
    <source>
        <dbReference type="EMBL" id="KAF5375948.1"/>
    </source>
</evidence>